<keyword evidence="2" id="KW-1185">Reference proteome</keyword>
<proteinExistence type="predicted"/>
<comment type="caution">
    <text evidence="1">The sequence shown here is derived from an EMBL/GenBank/DDBJ whole genome shotgun (WGS) entry which is preliminary data.</text>
</comment>
<evidence type="ECO:0000313" key="1">
    <source>
        <dbReference type="EMBL" id="KUO21958.1"/>
    </source>
</evidence>
<dbReference type="EMBL" id="LMXB01000021">
    <property type="protein sequence ID" value="KUO21958.1"/>
    <property type="molecule type" value="Genomic_DNA"/>
</dbReference>
<sequence length="122" mass="13111">MCEDLPHLARFTLLRSLWRGPIGGWADPDAIDQLPVAQRLLAAGANKEDLVRLARAVAYEAVFATLDELDTGSDLNVSGIDVGWLVMESVEDGAPTGRALSGLHEDLLAMDPSGRDGADLWQ</sequence>
<protein>
    <submittedName>
        <fullName evidence="1">Uncharacterized protein</fullName>
    </submittedName>
</protein>
<name>A0A101V3T0_9ACTN</name>
<dbReference type="AlphaFoldDB" id="A0A101V3T0"/>
<accession>A0A101V3T0</accession>
<organism evidence="1 2">
    <name type="scientific">Streptomyces dysideae</name>
    <dbReference type="NCBI Taxonomy" id="909626"/>
    <lineage>
        <taxon>Bacteria</taxon>
        <taxon>Bacillati</taxon>
        <taxon>Actinomycetota</taxon>
        <taxon>Actinomycetes</taxon>
        <taxon>Kitasatosporales</taxon>
        <taxon>Streptomycetaceae</taxon>
        <taxon>Streptomyces</taxon>
    </lineage>
</organism>
<dbReference type="OrthoDB" id="3483256at2"/>
<reference evidence="1 2" key="1">
    <citation type="submission" date="2015-10" db="EMBL/GenBank/DDBJ databases">
        <title>Draft genome sequence of Streptomyces sp. RV15, isolated from a marine sponge.</title>
        <authorList>
            <person name="Ruckert C."/>
            <person name="Abdelmohsen U.R."/>
            <person name="Winkler A."/>
            <person name="Hentschel U."/>
            <person name="Kalinowski J."/>
            <person name="Kampfer P."/>
            <person name="Glaeser S."/>
        </authorList>
    </citation>
    <scope>NUCLEOTIDE SEQUENCE [LARGE SCALE GENOMIC DNA]</scope>
    <source>
        <strain evidence="1 2">RV15</strain>
    </source>
</reference>
<evidence type="ECO:0000313" key="2">
    <source>
        <dbReference type="Proteomes" id="UP000053260"/>
    </source>
</evidence>
<gene>
    <name evidence="1" type="ORF">AQJ91_06760</name>
</gene>
<dbReference type="Proteomes" id="UP000053260">
    <property type="component" value="Unassembled WGS sequence"/>
</dbReference>